<reference evidence="2" key="1">
    <citation type="submission" date="2021-02" db="EMBL/GenBank/DDBJ databases">
        <authorList>
            <person name="Nowell W R."/>
        </authorList>
    </citation>
    <scope>NUCLEOTIDE SEQUENCE</scope>
</reference>
<evidence type="ECO:0000313" key="2">
    <source>
        <dbReference type="EMBL" id="CAF4546176.1"/>
    </source>
</evidence>
<comment type="caution">
    <text evidence="2">The sequence shown here is derived from an EMBL/GenBank/DDBJ whole genome shotgun (WGS) entry which is preliminary data.</text>
</comment>
<dbReference type="InterPro" id="IPR036397">
    <property type="entry name" value="RNaseH_sf"/>
</dbReference>
<feature type="domain" description="Integrase catalytic" evidence="1">
    <location>
        <begin position="1"/>
        <end position="79"/>
    </location>
</feature>
<accession>A0A8S2YBP6</accession>
<dbReference type="Gene3D" id="3.30.420.10">
    <property type="entry name" value="Ribonuclease H-like superfamily/Ribonuclease H"/>
    <property type="match status" value="1"/>
</dbReference>
<dbReference type="GO" id="GO:0003676">
    <property type="term" value="F:nucleic acid binding"/>
    <property type="evidence" value="ECO:0007669"/>
    <property type="project" value="InterPro"/>
</dbReference>
<dbReference type="PANTHER" id="PTHR37984">
    <property type="entry name" value="PROTEIN CBG26694"/>
    <property type="match status" value="1"/>
</dbReference>
<dbReference type="PANTHER" id="PTHR37984:SF5">
    <property type="entry name" value="PROTEIN NYNRIN-LIKE"/>
    <property type="match status" value="1"/>
</dbReference>
<dbReference type="InterPro" id="IPR050951">
    <property type="entry name" value="Retrovirus_Pol_polyprotein"/>
</dbReference>
<dbReference type="InterPro" id="IPR001584">
    <property type="entry name" value="Integrase_cat-core"/>
</dbReference>
<dbReference type="AlphaFoldDB" id="A0A8S2YBP6"/>
<organism evidence="2 3">
    <name type="scientific">Didymodactylos carnosus</name>
    <dbReference type="NCBI Taxonomy" id="1234261"/>
    <lineage>
        <taxon>Eukaryota</taxon>
        <taxon>Metazoa</taxon>
        <taxon>Spiralia</taxon>
        <taxon>Gnathifera</taxon>
        <taxon>Rotifera</taxon>
        <taxon>Eurotatoria</taxon>
        <taxon>Bdelloidea</taxon>
        <taxon>Philodinida</taxon>
        <taxon>Philodinidae</taxon>
        <taxon>Didymodactylos</taxon>
    </lineage>
</organism>
<dbReference type="EMBL" id="CAJOBC010114736">
    <property type="protein sequence ID" value="CAF4546176.1"/>
    <property type="molecule type" value="Genomic_DNA"/>
</dbReference>
<dbReference type="InterPro" id="IPR012337">
    <property type="entry name" value="RNaseH-like_sf"/>
</dbReference>
<dbReference type="GO" id="GO:0015074">
    <property type="term" value="P:DNA integration"/>
    <property type="evidence" value="ECO:0007669"/>
    <property type="project" value="InterPro"/>
</dbReference>
<protein>
    <recommendedName>
        <fullName evidence="1">Integrase catalytic domain-containing protein</fullName>
    </recommendedName>
</protein>
<dbReference type="Proteomes" id="UP000681722">
    <property type="component" value="Unassembled WGS sequence"/>
</dbReference>
<evidence type="ECO:0000313" key="3">
    <source>
        <dbReference type="Proteomes" id="UP000681722"/>
    </source>
</evidence>
<evidence type="ECO:0000259" key="1">
    <source>
        <dbReference type="PROSITE" id="PS50994"/>
    </source>
</evidence>
<dbReference type="PROSITE" id="PS50994">
    <property type="entry name" value="INTEGRASE"/>
    <property type="match status" value="1"/>
</dbReference>
<name>A0A8S2YBP6_9BILA</name>
<sequence length="204" mass="23890">MEELFKRMGVTHLYAAPYHPQTNGQIERYNATIDAKITALSNERHTNWDEQLPFVTFNYNTSIHVTTGQTPFEMMYGRKPVLPFDQQPPLVSLPQDPEHVLKLNEYLSSLTGDAKRNILDQQQKYKQRYDLHRSNPRYKLGDLVLVKILKARHKFDIRHEGPFRILQQIATKTYVVQHVKKTSLVRQVTVDSLIPLFERTYLNA</sequence>
<proteinExistence type="predicted"/>
<gene>
    <name evidence="2" type="ORF">SRO942_LOCUS46799</name>
</gene>
<dbReference type="OrthoDB" id="115435at2759"/>
<dbReference type="SUPFAM" id="SSF53098">
    <property type="entry name" value="Ribonuclease H-like"/>
    <property type="match status" value="1"/>
</dbReference>